<dbReference type="EMBL" id="SMFQ01000003">
    <property type="protein sequence ID" value="TCJ87066.1"/>
    <property type="molecule type" value="Genomic_DNA"/>
</dbReference>
<evidence type="ECO:0000256" key="1">
    <source>
        <dbReference type="SAM" id="SignalP"/>
    </source>
</evidence>
<keyword evidence="3" id="KW-1185">Reference proteome</keyword>
<reference evidence="2 3" key="1">
    <citation type="submission" date="2019-03" db="EMBL/GenBank/DDBJ databases">
        <title>Genomic Encyclopedia of Type Strains, Phase IV (KMG-IV): sequencing the most valuable type-strain genomes for metagenomic binning, comparative biology and taxonomic classification.</title>
        <authorList>
            <person name="Goeker M."/>
        </authorList>
    </citation>
    <scope>NUCLEOTIDE SEQUENCE [LARGE SCALE GENOMIC DNA]</scope>
    <source>
        <strain evidence="2 3">DSM 24830</strain>
    </source>
</reference>
<evidence type="ECO:0008006" key="4">
    <source>
        <dbReference type="Google" id="ProtNLM"/>
    </source>
</evidence>
<keyword evidence="1" id="KW-0732">Signal</keyword>
<dbReference type="Proteomes" id="UP000294887">
    <property type="component" value="Unassembled WGS sequence"/>
</dbReference>
<dbReference type="RefSeq" id="WP_131905375.1">
    <property type="nucleotide sequence ID" value="NZ_BAAAFU010000004.1"/>
</dbReference>
<name>A0A4R1EYT9_9GAMM</name>
<feature type="signal peptide" evidence="1">
    <location>
        <begin position="1"/>
        <end position="18"/>
    </location>
</feature>
<dbReference type="AlphaFoldDB" id="A0A4R1EYT9"/>
<proteinExistence type="predicted"/>
<evidence type="ECO:0000313" key="3">
    <source>
        <dbReference type="Proteomes" id="UP000294887"/>
    </source>
</evidence>
<dbReference type="PROSITE" id="PS51257">
    <property type="entry name" value="PROKAR_LIPOPROTEIN"/>
    <property type="match status" value="1"/>
</dbReference>
<evidence type="ECO:0000313" key="2">
    <source>
        <dbReference type="EMBL" id="TCJ87066.1"/>
    </source>
</evidence>
<gene>
    <name evidence="2" type="ORF">EV695_1568</name>
</gene>
<protein>
    <recommendedName>
        <fullName evidence="4">Osmotically inducible lipoprotein OsmB</fullName>
    </recommendedName>
</protein>
<accession>A0A4R1EYT9</accession>
<sequence>MKRPILVLSITVVTLLSACSTQQVVGSAITVAKVPVKAAGVVAGTAGSIVGGTVGGIIAGGTGARLGSAAGSAAAKKAASF</sequence>
<feature type="chain" id="PRO_5020807685" description="Osmotically inducible lipoprotein OsmB" evidence="1">
    <location>
        <begin position="19"/>
        <end position="81"/>
    </location>
</feature>
<comment type="caution">
    <text evidence="2">The sequence shown here is derived from an EMBL/GenBank/DDBJ whole genome shotgun (WGS) entry which is preliminary data.</text>
</comment>
<organism evidence="2 3">
    <name type="scientific">Cocleimonas flava</name>
    <dbReference type="NCBI Taxonomy" id="634765"/>
    <lineage>
        <taxon>Bacteria</taxon>
        <taxon>Pseudomonadati</taxon>
        <taxon>Pseudomonadota</taxon>
        <taxon>Gammaproteobacteria</taxon>
        <taxon>Thiotrichales</taxon>
        <taxon>Thiotrichaceae</taxon>
        <taxon>Cocleimonas</taxon>
    </lineage>
</organism>